<protein>
    <submittedName>
        <fullName evidence="6">Cytochrome oxidase subunit II</fullName>
    </submittedName>
</protein>
<evidence type="ECO:0000259" key="5">
    <source>
        <dbReference type="PROSITE" id="PS50857"/>
    </source>
</evidence>
<dbReference type="GO" id="GO:0016020">
    <property type="term" value="C:membrane"/>
    <property type="evidence" value="ECO:0007669"/>
    <property type="project" value="InterPro"/>
</dbReference>
<dbReference type="GO" id="GO:0005507">
    <property type="term" value="F:copper ion binding"/>
    <property type="evidence" value="ECO:0007669"/>
    <property type="project" value="InterPro"/>
</dbReference>
<dbReference type="InterPro" id="IPR002429">
    <property type="entry name" value="CcO_II-like_C"/>
</dbReference>
<feature type="domain" description="Cytochrome oxidase subunit II copper A binding" evidence="5">
    <location>
        <begin position="1"/>
        <end position="32"/>
    </location>
</feature>
<comment type="catalytic activity">
    <reaction evidence="3">
        <text>4 Fe(II)-[cytochrome c] + O2 + 8 H(+)(in) = 4 Fe(III)-[cytochrome c] + 2 H2O + 4 H(+)(out)</text>
        <dbReference type="Rhea" id="RHEA:11436"/>
        <dbReference type="Rhea" id="RHEA-COMP:10350"/>
        <dbReference type="Rhea" id="RHEA-COMP:14399"/>
        <dbReference type="ChEBI" id="CHEBI:15377"/>
        <dbReference type="ChEBI" id="CHEBI:15378"/>
        <dbReference type="ChEBI" id="CHEBI:15379"/>
        <dbReference type="ChEBI" id="CHEBI:29033"/>
        <dbReference type="ChEBI" id="CHEBI:29034"/>
        <dbReference type="EC" id="7.1.1.9"/>
    </reaction>
    <physiologicalReaction direction="left-to-right" evidence="3">
        <dbReference type="Rhea" id="RHEA:11437"/>
    </physiologicalReaction>
</comment>
<dbReference type="Pfam" id="PF00116">
    <property type="entry name" value="COX2"/>
    <property type="match status" value="1"/>
</dbReference>
<feature type="transmembrane region" description="Helical" evidence="4">
    <location>
        <begin position="12"/>
        <end position="35"/>
    </location>
</feature>
<organism evidence="6">
    <name type="scientific">Meloidogyne cf. fallax TSH-2004</name>
    <dbReference type="NCBI Taxonomy" id="299209"/>
    <lineage>
        <taxon>Eukaryota</taxon>
        <taxon>Metazoa</taxon>
        <taxon>Ecdysozoa</taxon>
        <taxon>Nematoda</taxon>
        <taxon>Chromadorea</taxon>
        <taxon>Rhabditida</taxon>
        <taxon>Tylenchina</taxon>
        <taxon>Tylenchomorpha</taxon>
        <taxon>Tylenchoidea</taxon>
        <taxon>Meloidogynidae</taxon>
        <taxon>Meloidogyninae</taxon>
        <taxon>Meloidogyne</taxon>
    </lineage>
</organism>
<dbReference type="PROSITE" id="PS50857">
    <property type="entry name" value="COX2_CUA"/>
    <property type="match status" value="1"/>
</dbReference>
<dbReference type="AlphaFoldDB" id="Q5QA51"/>
<dbReference type="EMBL" id="AY757883">
    <property type="protein sequence ID" value="AAV70892.1"/>
    <property type="molecule type" value="Genomic_DNA"/>
</dbReference>
<evidence type="ECO:0000256" key="2">
    <source>
        <dbReference type="ARBA" id="ARBA00022842"/>
    </source>
</evidence>
<comment type="cofactor">
    <cofactor evidence="1">
        <name>Cu cation</name>
        <dbReference type="ChEBI" id="CHEBI:23378"/>
    </cofactor>
</comment>
<reference evidence="6" key="1">
    <citation type="submission" date="2004-09" db="EMBL/GenBank/DDBJ databases">
        <title>Incorporating molecular identification into a large-scale regional nematode survey.</title>
        <authorList>
            <person name="Powers T.O."/>
            <person name="Mullin P.G."/>
            <person name="Harris T.S."/>
            <person name="Sutton L."/>
        </authorList>
    </citation>
    <scope>NUCLEOTIDE SEQUENCE</scope>
    <source>
        <strain evidence="6">VB A2-1B</strain>
    </source>
</reference>
<evidence type="ECO:0000256" key="4">
    <source>
        <dbReference type="SAM" id="Phobius"/>
    </source>
</evidence>
<name>Q5QA51_9BILA</name>
<dbReference type="InterPro" id="IPR008972">
    <property type="entry name" value="Cupredoxin"/>
</dbReference>
<keyword evidence="6" id="KW-0496">Mitochondrion</keyword>
<keyword evidence="2" id="KW-0460">Magnesium</keyword>
<dbReference type="GO" id="GO:0004129">
    <property type="term" value="F:cytochrome-c oxidase activity"/>
    <property type="evidence" value="ECO:0007669"/>
    <property type="project" value="UniProtKB-EC"/>
</dbReference>
<keyword evidence="4" id="KW-1133">Transmembrane helix</keyword>
<feature type="non-terminal residue" evidence="6">
    <location>
        <position position="1"/>
    </location>
</feature>
<dbReference type="Gene3D" id="2.60.40.420">
    <property type="entry name" value="Cupredoxins - blue copper proteins"/>
    <property type="match status" value="1"/>
</dbReference>
<dbReference type="SUPFAM" id="SSF49503">
    <property type="entry name" value="Cupredoxins"/>
    <property type="match status" value="1"/>
</dbReference>
<evidence type="ECO:0000313" key="6">
    <source>
        <dbReference type="EMBL" id="AAV70892.1"/>
    </source>
</evidence>
<proteinExistence type="predicted"/>
<evidence type="ECO:0000256" key="3">
    <source>
        <dbReference type="ARBA" id="ARBA00049512"/>
    </source>
</evidence>
<keyword evidence="4" id="KW-0812">Transmembrane</keyword>
<evidence type="ECO:0000256" key="1">
    <source>
        <dbReference type="ARBA" id="ARBA00001935"/>
    </source>
</evidence>
<keyword evidence="4" id="KW-0472">Membrane</keyword>
<geneLocation type="mitochondrion" evidence="6"/>
<sequence>GPCSEICGANHSFMPIMIEVVLFDFFKMSLISFLFY</sequence>
<accession>Q5QA51</accession>